<gene>
    <name evidence="3" type="ORF">S03H2_50074</name>
</gene>
<feature type="non-terminal residue" evidence="3">
    <location>
        <position position="1"/>
    </location>
</feature>
<evidence type="ECO:0000259" key="2">
    <source>
        <dbReference type="PROSITE" id="PS51710"/>
    </source>
</evidence>
<dbReference type="PROSITE" id="PS51710">
    <property type="entry name" value="G_OBG"/>
    <property type="match status" value="1"/>
</dbReference>
<dbReference type="EMBL" id="BARU01031680">
    <property type="protein sequence ID" value="GAH62894.1"/>
    <property type="molecule type" value="Genomic_DNA"/>
</dbReference>
<proteinExistence type="predicted"/>
<evidence type="ECO:0000313" key="3">
    <source>
        <dbReference type="EMBL" id="GAH62894.1"/>
    </source>
</evidence>
<feature type="domain" description="OBG-type G" evidence="2">
    <location>
        <begin position="1"/>
        <end position="47"/>
    </location>
</feature>
<organism evidence="3">
    <name type="scientific">marine sediment metagenome</name>
    <dbReference type="NCBI Taxonomy" id="412755"/>
    <lineage>
        <taxon>unclassified sequences</taxon>
        <taxon>metagenomes</taxon>
        <taxon>ecological metagenomes</taxon>
    </lineage>
</organism>
<evidence type="ECO:0000256" key="1">
    <source>
        <dbReference type="ARBA" id="ARBA00022741"/>
    </source>
</evidence>
<dbReference type="SUPFAM" id="SSF52540">
    <property type="entry name" value="P-loop containing nucleoside triphosphate hydrolases"/>
    <property type="match status" value="1"/>
</dbReference>
<reference evidence="3" key="1">
    <citation type="journal article" date="2014" name="Front. Microbiol.">
        <title>High frequency of phylogenetically diverse reductive dehalogenase-homologous genes in deep subseafloor sedimentary metagenomes.</title>
        <authorList>
            <person name="Kawai M."/>
            <person name="Futagami T."/>
            <person name="Toyoda A."/>
            <person name="Takaki Y."/>
            <person name="Nishi S."/>
            <person name="Hori S."/>
            <person name="Arai W."/>
            <person name="Tsubouchi T."/>
            <person name="Morono Y."/>
            <person name="Uchiyama I."/>
            <person name="Ito T."/>
            <person name="Fujiyama A."/>
            <person name="Inagaki F."/>
            <person name="Takami H."/>
        </authorList>
    </citation>
    <scope>NUCLEOTIDE SEQUENCE</scope>
    <source>
        <strain evidence="3">Expedition CK06-06</strain>
    </source>
</reference>
<dbReference type="InterPro" id="IPR031167">
    <property type="entry name" value="G_OBG"/>
</dbReference>
<keyword evidence="1" id="KW-0547">Nucleotide-binding</keyword>
<dbReference type="InterPro" id="IPR027417">
    <property type="entry name" value="P-loop_NTPase"/>
</dbReference>
<sequence length="51" mass="5552">VANKIDLPEAAENVRRLRDSYGGVFPISAVTGEGVKALLAELFRRLAPSRK</sequence>
<comment type="caution">
    <text evidence="3">The sequence shown here is derived from an EMBL/GenBank/DDBJ whole genome shotgun (WGS) entry which is preliminary data.</text>
</comment>
<dbReference type="GO" id="GO:0005525">
    <property type="term" value="F:GTP binding"/>
    <property type="evidence" value="ECO:0007669"/>
    <property type="project" value="InterPro"/>
</dbReference>
<name>X1I9W8_9ZZZZ</name>
<dbReference type="AlphaFoldDB" id="X1I9W8"/>
<dbReference type="Gene3D" id="3.40.50.300">
    <property type="entry name" value="P-loop containing nucleotide triphosphate hydrolases"/>
    <property type="match status" value="1"/>
</dbReference>
<accession>X1I9W8</accession>
<protein>
    <recommendedName>
        <fullName evidence="2">OBG-type G domain-containing protein</fullName>
    </recommendedName>
</protein>